<feature type="region of interest" description="Disordered" evidence="1">
    <location>
        <begin position="1"/>
        <end position="20"/>
    </location>
</feature>
<reference evidence="3" key="2">
    <citation type="submission" date="2020-05" db="EMBL/GenBank/DDBJ databases">
        <authorList>
            <person name="Kim H.-S."/>
            <person name="Proctor R.H."/>
            <person name="Brown D.W."/>
        </authorList>
    </citation>
    <scope>NUCLEOTIDE SEQUENCE</scope>
    <source>
        <strain evidence="3">NRRL 22465</strain>
    </source>
</reference>
<reference evidence="3" key="1">
    <citation type="journal article" date="2020" name="BMC Genomics">
        <title>Correction to: Identification and distribution of gene clusters required for synthesis of sphingolipid metabolism inhibitors in diverse species of the filamentous fungus Fusarium.</title>
        <authorList>
            <person name="Kim H.S."/>
            <person name="Lohmar J.M."/>
            <person name="Busman M."/>
            <person name="Brown D.W."/>
            <person name="Naumann T.A."/>
            <person name="Divon H.H."/>
            <person name="Lysoe E."/>
            <person name="Uhlig S."/>
            <person name="Proctor R.H."/>
        </authorList>
    </citation>
    <scope>NUCLEOTIDE SEQUENCE</scope>
    <source>
        <strain evidence="3">NRRL 22465</strain>
    </source>
</reference>
<dbReference type="Proteomes" id="UP000635477">
    <property type="component" value="Unassembled WGS sequence"/>
</dbReference>
<evidence type="ECO:0000256" key="1">
    <source>
        <dbReference type="SAM" id="MobiDB-lite"/>
    </source>
</evidence>
<dbReference type="GO" id="GO:0004672">
    <property type="term" value="F:protein kinase activity"/>
    <property type="evidence" value="ECO:0007669"/>
    <property type="project" value="InterPro"/>
</dbReference>
<evidence type="ECO:0000259" key="2">
    <source>
        <dbReference type="PROSITE" id="PS50011"/>
    </source>
</evidence>
<dbReference type="Gene3D" id="1.10.510.10">
    <property type="entry name" value="Transferase(Phosphotransferase) domain 1"/>
    <property type="match status" value="1"/>
</dbReference>
<dbReference type="InterPro" id="IPR000719">
    <property type="entry name" value="Prot_kinase_dom"/>
</dbReference>
<sequence length="1161" mass="129698">MMRQRSPQQHHHGLPALLCPTTPKSGLGSLTMPPSRLAFTPERPPLFKMERIASQEQPCAIHPPAMHVAFVWPNVLITYDPSRSICSDLSDVTETQFTNRRNRMAVESALIRGESRVVLHNRSLISQREIWDHIRFYGDDDHEKAIIVDYANEADPQKKAHTVPPFEAKQGLADVQWIGFKLQFIKVLAAGGHGYVALWRVWFEDGSSRKVVIKRGLYNWFKAEDEASFHQRYDGADHTTQIVNLNDQALKIQDDFRRKNPLTPLKYRNGSSFDAEEMNLIVFEFLDYGDMHSILTKAAHKKEQFSAKALWGIWECLVRGIAVCAYGPVFADQGENFEARLNKAMRDGNTEEFYRTMEFLEISHDVHLDLEEHNILAGKISNHPNQPIFKLHDLGAFSWTMNKSWVKVQPGAYWHIRSIVKPHRATPEQIHKDWDDFKTDMTIDEERQLFAGADFTAGSEVAGRFGIWTSIFLIAKSMEAAITSHYWEHPFVPKHYETADGSSSGPTYGWMLNEPKFAAVDADLRDIVCQCMFERPVERPSVITLLRNIEARKTKGFSQTDEQLASFWESLTAPMATALLEPGPVWAAPVKAAPVKTTSTESTSGDAELMATAPLYQPYQPVGPPAIADAVKEAMQDDMLPMMPGPTGGAKPRPGQGRPQAGYPGGWAPNPPRAAPAANQNNYPGQWIAHKVLGGPQPPYPVSSQDGGDTRPFSWARDATREANFPVQERVGQRPQGGPPTSKPHLPAGVQDVAMGDTAPFSRPPGQPQDNPYDRPENRLAGADAMDMGDTAPFSRPPSRPQDNHLPEKASLPGGFVNIPLHRLQNRRSGIHPSQPIAPAAAEDIAMGDTNPFSPTSHRSQVSNPTNLQPGAPASAEDVTMEDLEDTNFFMRLPNQPHVNRPVNLRVPGRIARRAQGGPSNVRPLQRDAQEGNQNNNAHLEQPQWRPRQESPHLEISESSDEESEIEASRRWVGRRPRGAQLDRDGSFSAAFQMRDPADFPQFSQHSNASPLFRDPRDPADFQRLSHHPSASPLPRGEDGQRRSESPPPRRHRMSINRVSMMSDEELSEDESVPSPSRKQPKNVRFSVPSGSAKPNKIAKQASKDKKAGGSKERAKKRALEEYVERALPNMPVAIRNLVIRAQELDARLKHGAIPKIAYMK</sequence>
<feature type="compositionally biased region" description="Low complexity" evidence="1">
    <location>
        <begin position="675"/>
        <end position="684"/>
    </location>
</feature>
<comment type="caution">
    <text evidence="3">The sequence shown here is derived from an EMBL/GenBank/DDBJ whole genome shotgun (WGS) entry which is preliminary data.</text>
</comment>
<dbReference type="EMBL" id="JABEYC010000178">
    <property type="protein sequence ID" value="KAF4981242.1"/>
    <property type="molecule type" value="Genomic_DNA"/>
</dbReference>
<feature type="region of interest" description="Disordered" evidence="1">
    <location>
        <begin position="846"/>
        <end position="883"/>
    </location>
</feature>
<feature type="compositionally biased region" description="Acidic residues" evidence="1">
    <location>
        <begin position="1063"/>
        <end position="1072"/>
    </location>
</feature>
<name>A0A8H4XN30_9HYPO</name>
<feature type="compositionally biased region" description="Polar residues" evidence="1">
    <location>
        <begin position="851"/>
        <end position="869"/>
    </location>
</feature>
<dbReference type="GO" id="GO:0005524">
    <property type="term" value="F:ATP binding"/>
    <property type="evidence" value="ECO:0007669"/>
    <property type="project" value="InterPro"/>
</dbReference>
<dbReference type="InterPro" id="IPR011009">
    <property type="entry name" value="Kinase-like_dom_sf"/>
</dbReference>
<dbReference type="PROSITE" id="PS50011">
    <property type="entry name" value="PROTEIN_KINASE_DOM"/>
    <property type="match status" value="1"/>
</dbReference>
<feature type="compositionally biased region" description="Basic and acidic residues" evidence="1">
    <location>
        <begin position="1102"/>
        <end position="1118"/>
    </location>
</feature>
<feature type="region of interest" description="Disordered" evidence="1">
    <location>
        <begin position="914"/>
        <end position="1118"/>
    </location>
</feature>
<feature type="compositionally biased region" description="Basic and acidic residues" evidence="1">
    <location>
        <begin position="1036"/>
        <end position="1045"/>
    </location>
</feature>
<dbReference type="SUPFAM" id="SSF56112">
    <property type="entry name" value="Protein kinase-like (PK-like)"/>
    <property type="match status" value="1"/>
</dbReference>
<evidence type="ECO:0000313" key="4">
    <source>
        <dbReference type="Proteomes" id="UP000635477"/>
    </source>
</evidence>
<accession>A0A8H4XN30</accession>
<dbReference type="AlphaFoldDB" id="A0A8H4XN30"/>
<organism evidence="3 4">
    <name type="scientific">Fusarium zealandicum</name>
    <dbReference type="NCBI Taxonomy" id="1053134"/>
    <lineage>
        <taxon>Eukaryota</taxon>
        <taxon>Fungi</taxon>
        <taxon>Dikarya</taxon>
        <taxon>Ascomycota</taxon>
        <taxon>Pezizomycotina</taxon>
        <taxon>Sordariomycetes</taxon>
        <taxon>Hypocreomycetidae</taxon>
        <taxon>Hypocreales</taxon>
        <taxon>Nectriaceae</taxon>
        <taxon>Fusarium</taxon>
        <taxon>Fusarium staphyleae species complex</taxon>
    </lineage>
</organism>
<feature type="compositionally biased region" description="Basic and acidic residues" evidence="1">
    <location>
        <begin position="947"/>
        <end position="956"/>
    </location>
</feature>
<feature type="compositionally biased region" description="Low complexity" evidence="1">
    <location>
        <begin position="781"/>
        <end position="790"/>
    </location>
</feature>
<proteinExistence type="predicted"/>
<protein>
    <recommendedName>
        <fullName evidence="2">Protein kinase domain-containing protein</fullName>
    </recommendedName>
</protein>
<evidence type="ECO:0000313" key="3">
    <source>
        <dbReference type="EMBL" id="KAF4981242.1"/>
    </source>
</evidence>
<feature type="domain" description="Protein kinase" evidence="2">
    <location>
        <begin position="182"/>
        <end position="551"/>
    </location>
</feature>
<feature type="region of interest" description="Disordered" evidence="1">
    <location>
        <begin position="641"/>
        <end position="816"/>
    </location>
</feature>
<keyword evidence="4" id="KW-1185">Reference proteome</keyword>
<gene>
    <name evidence="3" type="ORF">FZEAL_2930</name>
</gene>
<dbReference type="OrthoDB" id="4062651at2759"/>